<sequence>MLLGTESAKTAQTLSVPSSVFPAQRDALFLALGLSEGHFKGVVKLDERRPMGEQLPILMHSYSFYFNSGTS</sequence>
<protein>
    <submittedName>
        <fullName evidence="1">Uncharacterized protein</fullName>
    </submittedName>
</protein>
<name>A0ABR2YCG7_9CHLO</name>
<keyword evidence="2" id="KW-1185">Reference proteome</keyword>
<gene>
    <name evidence="1" type="ORF">WJX75_008071</name>
</gene>
<evidence type="ECO:0000313" key="2">
    <source>
        <dbReference type="Proteomes" id="UP001491310"/>
    </source>
</evidence>
<organism evidence="1 2">
    <name type="scientific">Coccomyxa subellipsoidea</name>
    <dbReference type="NCBI Taxonomy" id="248742"/>
    <lineage>
        <taxon>Eukaryota</taxon>
        <taxon>Viridiplantae</taxon>
        <taxon>Chlorophyta</taxon>
        <taxon>core chlorophytes</taxon>
        <taxon>Trebouxiophyceae</taxon>
        <taxon>Trebouxiophyceae incertae sedis</taxon>
        <taxon>Coccomyxaceae</taxon>
        <taxon>Coccomyxa</taxon>
    </lineage>
</organism>
<proteinExistence type="predicted"/>
<dbReference type="Proteomes" id="UP001491310">
    <property type="component" value="Unassembled WGS sequence"/>
</dbReference>
<comment type="caution">
    <text evidence="1">The sequence shown here is derived from an EMBL/GenBank/DDBJ whole genome shotgun (WGS) entry which is preliminary data.</text>
</comment>
<dbReference type="EMBL" id="JALJOT010000016">
    <property type="protein sequence ID" value="KAK9902218.1"/>
    <property type="molecule type" value="Genomic_DNA"/>
</dbReference>
<reference evidence="1 2" key="1">
    <citation type="journal article" date="2024" name="Nat. Commun.">
        <title>Phylogenomics reveals the evolutionary origins of lichenization in chlorophyte algae.</title>
        <authorList>
            <person name="Puginier C."/>
            <person name="Libourel C."/>
            <person name="Otte J."/>
            <person name="Skaloud P."/>
            <person name="Haon M."/>
            <person name="Grisel S."/>
            <person name="Petersen M."/>
            <person name="Berrin J.G."/>
            <person name="Delaux P.M."/>
            <person name="Dal Grande F."/>
            <person name="Keller J."/>
        </authorList>
    </citation>
    <scope>NUCLEOTIDE SEQUENCE [LARGE SCALE GENOMIC DNA]</scope>
    <source>
        <strain evidence="1 2">SAG 216-7</strain>
    </source>
</reference>
<evidence type="ECO:0000313" key="1">
    <source>
        <dbReference type="EMBL" id="KAK9902218.1"/>
    </source>
</evidence>
<accession>A0ABR2YCG7</accession>